<proteinExistence type="predicted"/>
<dbReference type="AlphaFoldDB" id="A0A7S0VR55"/>
<dbReference type="EMBL" id="HBFN01010516">
    <property type="protein sequence ID" value="CAD8790362.1"/>
    <property type="molecule type" value="Transcribed_RNA"/>
</dbReference>
<name>A0A7S0VR55_9CRYP</name>
<gene>
    <name evidence="2" type="ORF">HTEP1355_LOCUS6120</name>
</gene>
<feature type="region of interest" description="Disordered" evidence="1">
    <location>
        <begin position="111"/>
        <end position="134"/>
    </location>
</feature>
<protein>
    <submittedName>
        <fullName evidence="2">Uncharacterized protein</fullName>
    </submittedName>
</protein>
<accession>A0A7S0VR55</accession>
<feature type="compositionally biased region" description="Basic and acidic residues" evidence="1">
    <location>
        <begin position="54"/>
        <end position="68"/>
    </location>
</feature>
<evidence type="ECO:0000256" key="1">
    <source>
        <dbReference type="SAM" id="MobiDB-lite"/>
    </source>
</evidence>
<feature type="region of interest" description="Disordered" evidence="1">
    <location>
        <begin position="1"/>
        <end position="69"/>
    </location>
</feature>
<sequence length="557" mass="60024">MEEPPSTPPELASSLQTADGSRRGRNKAWWLPHLDGLHEETPKMPYPPLTPSPEEDRPQMRAPHEAAGRRRTLLRSSESFDRDACFVAPTTPQTHMKAVKGWGTPTILSPVPKSSHGTPAKAFLSEPEPPSPYSTVRRQLQMTKLRNYASAFEARRILSSLSLNEARRSLRAFRGWYHGHTHLTLTVLEEKGRLVASCGGGCERNLELALRCDVLCALDSSDFSLSDVQVTSIRPTTQQNTEVEFVISGMSSGTTADLRLERVATRLLAQVDATAGFLAQSTARKGSQDVFEFRLLATSQRYAPSVVTSQVGLSHVTRRVWVFPGQLFALAALLLATAGTVSAFLSSPLSRLPHQAPRRPGAAPSAPAMVLGEPVAVFDTLDPSTAMAVGALASSTLASALDKALEKAGVGDPRGGSSRVTYTDGTVRRKCDIPTVKAVTIRRARRLKGLLGEERLGDQLAVKTKLQTMIHTASEKVRDGYVYDEEAPVVSQVAKDLTSKMIESGFDMIGSLQPIEALIHALPQAAASAEPIQQIVTAAGHQVDSAAHALATLQSVV</sequence>
<evidence type="ECO:0000313" key="2">
    <source>
        <dbReference type="EMBL" id="CAD8790362.1"/>
    </source>
</evidence>
<reference evidence="2" key="1">
    <citation type="submission" date="2021-01" db="EMBL/GenBank/DDBJ databases">
        <authorList>
            <person name="Corre E."/>
            <person name="Pelletier E."/>
            <person name="Niang G."/>
            <person name="Scheremetjew M."/>
            <person name="Finn R."/>
            <person name="Kale V."/>
            <person name="Holt S."/>
            <person name="Cochrane G."/>
            <person name="Meng A."/>
            <person name="Brown T."/>
            <person name="Cohen L."/>
        </authorList>
    </citation>
    <scope>NUCLEOTIDE SEQUENCE</scope>
    <source>
        <strain evidence="2">CCMP443</strain>
    </source>
</reference>
<organism evidence="2">
    <name type="scientific">Hemiselmis tepida</name>
    <dbReference type="NCBI Taxonomy" id="464990"/>
    <lineage>
        <taxon>Eukaryota</taxon>
        <taxon>Cryptophyceae</taxon>
        <taxon>Cryptomonadales</taxon>
        <taxon>Hemiselmidaceae</taxon>
        <taxon>Hemiselmis</taxon>
    </lineage>
</organism>